<gene>
    <name evidence="1" type="ordered locus">Selsp_1364</name>
</gene>
<evidence type="ECO:0000313" key="2">
    <source>
        <dbReference type="Proteomes" id="UP000011124"/>
    </source>
</evidence>
<proteinExistence type="predicted"/>
<dbReference type="Proteomes" id="UP000011124">
    <property type="component" value="Chromosome"/>
</dbReference>
<sequence length="314" mass="35608">MRLSEVRKIITENRPILSIRTDRYHSDNNMLEVNNMHTVLTYLHNLKKIPSLEPHIISLYNDFPKLAAIYTSDMVVVKEDDFRGFYSRLEKISIKCDAILELAESILPQEVENTISIKLPVEIGLSEIGLLAKDFSAFFDVLFSSPKLKECGSVKFYGVEAGSSWLYLLVPVSAMKIVNIIVDGIYDIYNSYLKIQHTKADLEKINLKNKMLCDLKDVHHSLCVSAIQCINKNQELDLDAESEAKLSRNLENIIKLFNAGVRIYPSLAAPTEERNKTNEMISHIENLLTDINKPALPEASDQEMISDDDADTDD</sequence>
<dbReference type="AlphaFoldDB" id="F4F0Y5"/>
<dbReference type="EMBL" id="CP002637">
    <property type="protein sequence ID" value="AEC00323.1"/>
    <property type="molecule type" value="Genomic_DNA"/>
</dbReference>
<dbReference type="RefSeq" id="WP_013740853.1">
    <property type="nucleotide sequence ID" value="NC_015437.1"/>
</dbReference>
<evidence type="ECO:0000313" key="1">
    <source>
        <dbReference type="EMBL" id="AEC00323.1"/>
    </source>
</evidence>
<name>F4F0Y5_SELS3</name>
<protein>
    <submittedName>
        <fullName evidence="1">Uncharacterized protein</fullName>
    </submittedName>
</protein>
<organism evidence="1 2">
    <name type="scientific">Selenomonas sputigena (strain ATCC 35185 / DSM 20758 / CCUG 44933 / VPI D19B-28)</name>
    <dbReference type="NCBI Taxonomy" id="546271"/>
    <lineage>
        <taxon>Bacteria</taxon>
        <taxon>Bacillati</taxon>
        <taxon>Bacillota</taxon>
        <taxon>Negativicutes</taxon>
        <taxon>Selenomonadales</taxon>
        <taxon>Selenomonadaceae</taxon>
        <taxon>Selenomonas</taxon>
    </lineage>
</organism>
<dbReference type="HOGENOM" id="CLU_976250_0_0_9"/>
<reference evidence="1 2" key="1">
    <citation type="submission" date="2011-04" db="EMBL/GenBank/DDBJ databases">
        <title>The complete genome of Selenomonas sputigena DSM 20758.</title>
        <authorList>
            <consortium name="US DOE Joint Genome Institute (JGI-PGF)"/>
            <person name="Lucas S."/>
            <person name="Copeland A."/>
            <person name="Lapidus A."/>
            <person name="Bruce D."/>
            <person name="Goodwin L."/>
            <person name="Pitluck S."/>
            <person name="Peters L."/>
            <person name="Kyrpides N."/>
            <person name="Mavromatis K."/>
            <person name="Ivanova N."/>
            <person name="Ovchinnikova G."/>
            <person name="Teshima H."/>
            <person name="Detter J.C."/>
            <person name="Tapia R."/>
            <person name="Han C."/>
            <person name="Land M."/>
            <person name="Hauser L."/>
            <person name="Markowitz V."/>
            <person name="Cheng J.-F."/>
            <person name="Hugenholtz P."/>
            <person name="Woyke T."/>
            <person name="Wu D."/>
            <person name="Gronow S."/>
            <person name="Wellnitz S."/>
            <person name="Schneider S."/>
            <person name="Klenk H.-P."/>
            <person name="Eisen J.A."/>
        </authorList>
    </citation>
    <scope>NUCLEOTIDE SEQUENCE [LARGE SCALE GENOMIC DNA]</scope>
    <source>
        <strain evidence="2">ATCC 35185 / DSM 20758 / VPI D19B-28</strain>
    </source>
</reference>
<keyword evidence="2" id="KW-1185">Reference proteome</keyword>
<dbReference type="KEGG" id="ssg:Selsp_1364"/>
<accession>F4F0Y5</accession>